<dbReference type="Proteomes" id="UP000018888">
    <property type="component" value="Unassembled WGS sequence"/>
</dbReference>
<gene>
    <name evidence="1" type="ORF">GLOIN_2v1482562</name>
</gene>
<proteinExistence type="predicted"/>
<keyword evidence="2" id="KW-1185">Reference proteome</keyword>
<reference evidence="1 2" key="1">
    <citation type="journal article" date="2013" name="Proc. Natl. Acad. Sci. U.S.A.">
        <title>Genome of an arbuscular mycorrhizal fungus provides insight into the oldest plant symbiosis.</title>
        <authorList>
            <person name="Tisserant E."/>
            <person name="Malbreil M."/>
            <person name="Kuo A."/>
            <person name="Kohler A."/>
            <person name="Symeonidi A."/>
            <person name="Balestrini R."/>
            <person name="Charron P."/>
            <person name="Duensing N."/>
            <person name="Frei Dit Frey N."/>
            <person name="Gianinazzi-Pearson V."/>
            <person name="Gilbert L.B."/>
            <person name="Handa Y."/>
            <person name="Herr J.R."/>
            <person name="Hijri M."/>
            <person name="Koul R."/>
            <person name="Kawaguchi M."/>
            <person name="Krajinski F."/>
            <person name="Lammers P.J."/>
            <person name="Masclaux F.G."/>
            <person name="Murat C."/>
            <person name="Morin E."/>
            <person name="Ndikumana S."/>
            <person name="Pagni M."/>
            <person name="Petitpierre D."/>
            <person name="Requena N."/>
            <person name="Rosikiewicz P."/>
            <person name="Riley R."/>
            <person name="Saito K."/>
            <person name="San Clemente H."/>
            <person name="Shapiro H."/>
            <person name="van Tuinen D."/>
            <person name="Becard G."/>
            <person name="Bonfante P."/>
            <person name="Paszkowski U."/>
            <person name="Shachar-Hill Y.Y."/>
            <person name="Tuskan G.A."/>
            <person name="Young P.W."/>
            <person name="Sanders I.R."/>
            <person name="Henrissat B."/>
            <person name="Rensing S.A."/>
            <person name="Grigoriev I.V."/>
            <person name="Corradi N."/>
            <person name="Roux C."/>
            <person name="Martin F."/>
        </authorList>
    </citation>
    <scope>NUCLEOTIDE SEQUENCE [LARGE SCALE GENOMIC DNA]</scope>
    <source>
        <strain evidence="1 2">DAOM 197198</strain>
    </source>
</reference>
<evidence type="ECO:0000313" key="2">
    <source>
        <dbReference type="Proteomes" id="UP000018888"/>
    </source>
</evidence>
<dbReference type="EMBL" id="AUPC02000197">
    <property type="protein sequence ID" value="POG66206.1"/>
    <property type="molecule type" value="Genomic_DNA"/>
</dbReference>
<sequence length="162" mass="19233">MRKYTNLINRNSSLNWQETMEQNYDQKIQIKALLFFKHNSKVYFLLVYYRNLRTSKYWTQLYYFMRCANELELTSERSYKDFKTNTESLSEFIKEYAGLLVEIIEICALTIPLSSLNGPTHFRVTAELRRRSGCQLTSCLNGFPAWSYHDRVNQNVPDIGLL</sequence>
<name>A0A2P4PLD7_RHIID</name>
<dbReference type="VEuPathDB" id="FungiDB:RhiirFUN_017193"/>
<reference evidence="1 2" key="2">
    <citation type="journal article" date="2018" name="New Phytol.">
        <title>High intraspecific genome diversity in the model arbuscular mycorrhizal symbiont Rhizophagus irregularis.</title>
        <authorList>
            <person name="Chen E.C.H."/>
            <person name="Morin E."/>
            <person name="Beaudet D."/>
            <person name="Noel J."/>
            <person name="Yildirir G."/>
            <person name="Ndikumana S."/>
            <person name="Charron P."/>
            <person name="St-Onge C."/>
            <person name="Giorgi J."/>
            <person name="Kruger M."/>
            <person name="Marton T."/>
            <person name="Ropars J."/>
            <person name="Grigoriev I.V."/>
            <person name="Hainaut M."/>
            <person name="Henrissat B."/>
            <person name="Roux C."/>
            <person name="Martin F."/>
            <person name="Corradi N."/>
        </authorList>
    </citation>
    <scope>NUCLEOTIDE SEQUENCE [LARGE SCALE GENOMIC DNA]</scope>
    <source>
        <strain evidence="1 2">DAOM 197198</strain>
    </source>
</reference>
<dbReference type="AlphaFoldDB" id="A0A2P4PLD7"/>
<accession>A0A2P4PLD7</accession>
<evidence type="ECO:0000313" key="1">
    <source>
        <dbReference type="EMBL" id="POG66206.1"/>
    </source>
</evidence>
<protein>
    <submittedName>
        <fullName evidence="1">Uncharacterized protein</fullName>
    </submittedName>
</protein>
<comment type="caution">
    <text evidence="1">The sequence shown here is derived from an EMBL/GenBank/DDBJ whole genome shotgun (WGS) entry which is preliminary data.</text>
</comment>
<organism evidence="1 2">
    <name type="scientific">Rhizophagus irregularis (strain DAOM 181602 / DAOM 197198 / MUCL 43194)</name>
    <name type="common">Arbuscular mycorrhizal fungus</name>
    <name type="synonym">Glomus intraradices</name>
    <dbReference type="NCBI Taxonomy" id="747089"/>
    <lineage>
        <taxon>Eukaryota</taxon>
        <taxon>Fungi</taxon>
        <taxon>Fungi incertae sedis</taxon>
        <taxon>Mucoromycota</taxon>
        <taxon>Glomeromycotina</taxon>
        <taxon>Glomeromycetes</taxon>
        <taxon>Glomerales</taxon>
        <taxon>Glomeraceae</taxon>
        <taxon>Rhizophagus</taxon>
    </lineage>
</organism>